<keyword evidence="2" id="KW-1185">Reference proteome</keyword>
<comment type="caution">
    <text evidence="1">The sequence shown here is derived from an EMBL/GenBank/DDBJ whole genome shotgun (WGS) entry which is preliminary data.</text>
</comment>
<dbReference type="Proteomes" id="UP000823775">
    <property type="component" value="Unassembled WGS sequence"/>
</dbReference>
<feature type="non-terminal residue" evidence="1">
    <location>
        <position position="1"/>
    </location>
</feature>
<name>A0ABS8TPE8_DATST</name>
<protein>
    <submittedName>
        <fullName evidence="1">Uncharacterized protein</fullName>
    </submittedName>
</protein>
<gene>
    <name evidence="1" type="ORF">HAX54_013742</name>
</gene>
<reference evidence="1 2" key="1">
    <citation type="journal article" date="2021" name="BMC Genomics">
        <title>Datura genome reveals duplications of psychoactive alkaloid biosynthetic genes and high mutation rate following tissue culture.</title>
        <authorList>
            <person name="Rajewski A."/>
            <person name="Carter-House D."/>
            <person name="Stajich J."/>
            <person name="Litt A."/>
        </authorList>
    </citation>
    <scope>NUCLEOTIDE SEQUENCE [LARGE SCALE GENOMIC DNA]</scope>
    <source>
        <strain evidence="1">AR-01</strain>
    </source>
</reference>
<evidence type="ECO:0000313" key="2">
    <source>
        <dbReference type="Proteomes" id="UP000823775"/>
    </source>
</evidence>
<dbReference type="EMBL" id="JACEIK010001834">
    <property type="protein sequence ID" value="MCD7472487.1"/>
    <property type="molecule type" value="Genomic_DNA"/>
</dbReference>
<sequence length="65" mass="7476">YPLNSHAMTMCRIKPAFVESLDDDVPKDEERRRVDSNIELYDDEANDSDLGEEAFVLDEEIDTVV</sequence>
<accession>A0ABS8TPE8</accession>
<evidence type="ECO:0000313" key="1">
    <source>
        <dbReference type="EMBL" id="MCD7472487.1"/>
    </source>
</evidence>
<organism evidence="1 2">
    <name type="scientific">Datura stramonium</name>
    <name type="common">Jimsonweed</name>
    <name type="synonym">Common thornapple</name>
    <dbReference type="NCBI Taxonomy" id="4076"/>
    <lineage>
        <taxon>Eukaryota</taxon>
        <taxon>Viridiplantae</taxon>
        <taxon>Streptophyta</taxon>
        <taxon>Embryophyta</taxon>
        <taxon>Tracheophyta</taxon>
        <taxon>Spermatophyta</taxon>
        <taxon>Magnoliopsida</taxon>
        <taxon>eudicotyledons</taxon>
        <taxon>Gunneridae</taxon>
        <taxon>Pentapetalae</taxon>
        <taxon>asterids</taxon>
        <taxon>lamiids</taxon>
        <taxon>Solanales</taxon>
        <taxon>Solanaceae</taxon>
        <taxon>Solanoideae</taxon>
        <taxon>Datureae</taxon>
        <taxon>Datura</taxon>
    </lineage>
</organism>
<proteinExistence type="predicted"/>